<comment type="caution">
    <text evidence="1">The sequence shown here is derived from an EMBL/GenBank/DDBJ whole genome shotgun (WGS) entry which is preliminary data.</text>
</comment>
<name>A0A645IXK2_9ZZZZ</name>
<proteinExistence type="predicted"/>
<dbReference type="AlphaFoldDB" id="A0A645IXK2"/>
<dbReference type="InterPro" id="IPR011335">
    <property type="entry name" value="Restrct_endonuc-II-like"/>
</dbReference>
<evidence type="ECO:0000313" key="1">
    <source>
        <dbReference type="EMBL" id="MPN55169.1"/>
    </source>
</evidence>
<dbReference type="SUPFAM" id="SSF52980">
    <property type="entry name" value="Restriction endonuclease-like"/>
    <property type="match status" value="1"/>
</dbReference>
<protein>
    <submittedName>
        <fullName evidence="1">Uncharacterized protein</fullName>
    </submittedName>
</protein>
<dbReference type="EMBL" id="VSSQ01124100">
    <property type="protein sequence ID" value="MPN55169.1"/>
    <property type="molecule type" value="Genomic_DNA"/>
</dbReference>
<dbReference type="InterPro" id="IPR011604">
    <property type="entry name" value="PDDEXK-like_dom_sf"/>
</dbReference>
<reference evidence="1" key="1">
    <citation type="submission" date="2019-08" db="EMBL/GenBank/DDBJ databases">
        <authorList>
            <person name="Kucharzyk K."/>
            <person name="Murdoch R.W."/>
            <person name="Higgins S."/>
            <person name="Loffler F."/>
        </authorList>
    </citation>
    <scope>NUCLEOTIDE SEQUENCE</scope>
</reference>
<accession>A0A645IXK2</accession>
<sequence length="60" mass="7106">MKFLRQRLGIRLDTEAEYNKYIGGVYYIFLRGVAPDAPGRGIFYEHVPFGLMRRLEEILR</sequence>
<dbReference type="Gene3D" id="3.90.320.10">
    <property type="match status" value="1"/>
</dbReference>
<gene>
    <name evidence="1" type="ORF">SDC9_202848</name>
</gene>
<organism evidence="1">
    <name type="scientific">bioreactor metagenome</name>
    <dbReference type="NCBI Taxonomy" id="1076179"/>
    <lineage>
        <taxon>unclassified sequences</taxon>
        <taxon>metagenomes</taxon>
        <taxon>ecological metagenomes</taxon>
    </lineage>
</organism>